<evidence type="ECO:0000256" key="4">
    <source>
        <dbReference type="ARBA" id="ARBA00022679"/>
    </source>
</evidence>
<keyword evidence="5 6" id="KW-0949">S-adenosyl-L-methionine</keyword>
<name>A0A1T4LQM1_PORCN</name>
<dbReference type="PIRSF" id="PIRSF003078">
    <property type="entry name" value="GidB"/>
    <property type="match status" value="1"/>
</dbReference>
<dbReference type="NCBIfam" id="TIGR00138">
    <property type="entry name" value="rsmG_gidB"/>
    <property type="match status" value="1"/>
</dbReference>
<dbReference type="PANTHER" id="PTHR31760">
    <property type="entry name" value="S-ADENOSYL-L-METHIONINE-DEPENDENT METHYLTRANSFERASES SUPERFAMILY PROTEIN"/>
    <property type="match status" value="1"/>
</dbReference>
<gene>
    <name evidence="6" type="primary">rsmG</name>
    <name evidence="7" type="ORF">SAMN02745205_01233</name>
</gene>
<dbReference type="InterPro" id="IPR029063">
    <property type="entry name" value="SAM-dependent_MTases_sf"/>
</dbReference>
<dbReference type="AlphaFoldDB" id="A0A1T4LQM1"/>
<evidence type="ECO:0000256" key="5">
    <source>
        <dbReference type="ARBA" id="ARBA00022691"/>
    </source>
</evidence>
<evidence type="ECO:0000256" key="6">
    <source>
        <dbReference type="HAMAP-Rule" id="MF_00074"/>
    </source>
</evidence>
<protein>
    <recommendedName>
        <fullName evidence="6">Ribosomal RNA small subunit methyltransferase G</fullName>
        <ecNumber evidence="6">2.1.1.-</ecNumber>
    </recommendedName>
    <alternativeName>
        <fullName evidence="6">16S rRNA 7-methylguanosine methyltransferase</fullName>
        <shortName evidence="6">16S rRNA m7G methyltransferase</shortName>
    </alternativeName>
</protein>
<keyword evidence="1 6" id="KW-0963">Cytoplasm</keyword>
<sequence>MTTVDLSPITKYFPGLSSEQVRQLGLLPSLYEEWNTKINVISRKDIDNIVTNHILHSLAIAKFISFRDESKIFDIGTGGGFPGIPLAILFPQCRFTLIDSIGKKIRVVTAVAEAIGLKNVTCVHGRAESIKDDKCDFVVSRAAMQTSDLVDIARKLVDTRKQRNSMPNGVIALKGGDLQAELHPFRNLVSVEDLSDIFQEEFFETKKIVYLPL</sequence>
<feature type="binding site" evidence="6">
    <location>
        <position position="81"/>
    </location>
    <ligand>
        <name>S-adenosyl-L-methionine</name>
        <dbReference type="ChEBI" id="CHEBI:59789"/>
    </ligand>
</feature>
<dbReference type="GO" id="GO:0070043">
    <property type="term" value="F:rRNA (guanine-N7-)-methyltransferase activity"/>
    <property type="evidence" value="ECO:0007669"/>
    <property type="project" value="UniProtKB-UniRule"/>
</dbReference>
<evidence type="ECO:0000256" key="1">
    <source>
        <dbReference type="ARBA" id="ARBA00022490"/>
    </source>
</evidence>
<comment type="function">
    <text evidence="6">Specifically methylates the N7 position of a guanine in 16S rRNA.</text>
</comment>
<evidence type="ECO:0000256" key="3">
    <source>
        <dbReference type="ARBA" id="ARBA00022603"/>
    </source>
</evidence>
<dbReference type="HAMAP" id="MF_00074">
    <property type="entry name" value="16SrRNA_methyltr_G"/>
    <property type="match status" value="1"/>
</dbReference>
<organism evidence="7 8">
    <name type="scientific">Porphyromonas cangingivalis</name>
    <dbReference type="NCBI Taxonomy" id="36874"/>
    <lineage>
        <taxon>Bacteria</taxon>
        <taxon>Pseudomonadati</taxon>
        <taxon>Bacteroidota</taxon>
        <taxon>Bacteroidia</taxon>
        <taxon>Bacteroidales</taxon>
        <taxon>Porphyromonadaceae</taxon>
        <taxon>Porphyromonas</taxon>
    </lineage>
</organism>
<comment type="subcellular location">
    <subcellularLocation>
        <location evidence="6">Cytoplasm</location>
    </subcellularLocation>
</comment>
<keyword evidence="3 6" id="KW-0489">Methyltransferase</keyword>
<proteinExistence type="inferred from homology"/>
<accession>A0A1T4LQM1</accession>
<dbReference type="EC" id="2.1.1.-" evidence="6"/>
<dbReference type="SUPFAM" id="SSF53335">
    <property type="entry name" value="S-adenosyl-L-methionine-dependent methyltransferases"/>
    <property type="match status" value="1"/>
</dbReference>
<comment type="similarity">
    <text evidence="6">Belongs to the methyltransferase superfamily. RNA methyltransferase RsmG family.</text>
</comment>
<keyword evidence="2 6" id="KW-0698">rRNA processing</keyword>
<dbReference type="Pfam" id="PF02527">
    <property type="entry name" value="GidB"/>
    <property type="match status" value="1"/>
</dbReference>
<feature type="binding site" evidence="6">
    <location>
        <begin position="127"/>
        <end position="128"/>
    </location>
    <ligand>
        <name>S-adenosyl-L-methionine</name>
        <dbReference type="ChEBI" id="CHEBI:59789"/>
    </ligand>
</feature>
<dbReference type="CDD" id="cd02440">
    <property type="entry name" value="AdoMet_MTases"/>
    <property type="match status" value="1"/>
</dbReference>
<feature type="binding site" evidence="6">
    <location>
        <position position="76"/>
    </location>
    <ligand>
        <name>S-adenosyl-L-methionine</name>
        <dbReference type="ChEBI" id="CHEBI:59789"/>
    </ligand>
</feature>
<dbReference type="RefSeq" id="WP_025838233.1">
    <property type="nucleotide sequence ID" value="NZ_FUWL01000008.1"/>
</dbReference>
<dbReference type="EMBL" id="FUWL01000008">
    <property type="protein sequence ID" value="SJZ56744.1"/>
    <property type="molecule type" value="Genomic_DNA"/>
</dbReference>
<dbReference type="Gene3D" id="3.40.50.150">
    <property type="entry name" value="Vaccinia Virus protein VP39"/>
    <property type="match status" value="1"/>
</dbReference>
<dbReference type="InterPro" id="IPR003682">
    <property type="entry name" value="rRNA_ssu_MeTfrase_G"/>
</dbReference>
<evidence type="ECO:0000256" key="2">
    <source>
        <dbReference type="ARBA" id="ARBA00022552"/>
    </source>
</evidence>
<dbReference type="PANTHER" id="PTHR31760:SF0">
    <property type="entry name" value="S-ADENOSYL-L-METHIONINE-DEPENDENT METHYLTRANSFERASES SUPERFAMILY PROTEIN"/>
    <property type="match status" value="1"/>
</dbReference>
<evidence type="ECO:0000313" key="7">
    <source>
        <dbReference type="EMBL" id="SJZ56744.1"/>
    </source>
</evidence>
<dbReference type="GO" id="GO:0005829">
    <property type="term" value="C:cytosol"/>
    <property type="evidence" value="ECO:0007669"/>
    <property type="project" value="TreeGrafter"/>
</dbReference>
<dbReference type="Proteomes" id="UP000189956">
    <property type="component" value="Unassembled WGS sequence"/>
</dbReference>
<feature type="binding site" evidence="6">
    <location>
        <position position="141"/>
    </location>
    <ligand>
        <name>S-adenosyl-L-methionine</name>
        <dbReference type="ChEBI" id="CHEBI:59789"/>
    </ligand>
</feature>
<reference evidence="7 8" key="1">
    <citation type="submission" date="2017-02" db="EMBL/GenBank/DDBJ databases">
        <authorList>
            <person name="Peterson S.W."/>
        </authorList>
    </citation>
    <scope>NUCLEOTIDE SEQUENCE [LARGE SCALE GENOMIC DNA]</scope>
    <source>
        <strain evidence="7 8">ATCC 700135</strain>
    </source>
</reference>
<comment type="caution">
    <text evidence="6">Lacks conserved residue(s) required for the propagation of feature annotation.</text>
</comment>
<keyword evidence="4 6" id="KW-0808">Transferase</keyword>
<evidence type="ECO:0000313" key="8">
    <source>
        <dbReference type="Proteomes" id="UP000189956"/>
    </source>
</evidence>